<keyword evidence="2" id="KW-0812">Transmembrane</keyword>
<dbReference type="InterPro" id="IPR036374">
    <property type="entry name" value="OxRdtase_Mopterin-bd_sf"/>
</dbReference>
<feature type="region of interest" description="Disordered" evidence="1">
    <location>
        <begin position="155"/>
        <end position="176"/>
    </location>
</feature>
<evidence type="ECO:0000313" key="4">
    <source>
        <dbReference type="EMBL" id="NEN79885.1"/>
    </source>
</evidence>
<dbReference type="EMBL" id="JAAGXA010000012">
    <property type="protein sequence ID" value="NEN79885.1"/>
    <property type="molecule type" value="Genomic_DNA"/>
</dbReference>
<evidence type="ECO:0000313" key="5">
    <source>
        <dbReference type="Proteomes" id="UP000468687"/>
    </source>
</evidence>
<dbReference type="InterPro" id="IPR014756">
    <property type="entry name" value="Ig_E-set"/>
</dbReference>
<comment type="caution">
    <text evidence="4">The sequence shown here is derived from an EMBL/GenBank/DDBJ whole genome shotgun (WGS) entry which is preliminary data.</text>
</comment>
<dbReference type="Gene3D" id="2.60.40.650">
    <property type="match status" value="1"/>
</dbReference>
<keyword evidence="2" id="KW-0472">Membrane</keyword>
<organism evidence="4 5">
    <name type="scientific">Nocardioides zeae</name>
    <dbReference type="NCBI Taxonomy" id="1457234"/>
    <lineage>
        <taxon>Bacteria</taxon>
        <taxon>Bacillati</taxon>
        <taxon>Actinomycetota</taxon>
        <taxon>Actinomycetes</taxon>
        <taxon>Propionibacteriales</taxon>
        <taxon>Nocardioidaceae</taxon>
        <taxon>Nocardioides</taxon>
    </lineage>
</organism>
<dbReference type="AlphaFoldDB" id="A0A6P0HQX5"/>
<dbReference type="SUPFAM" id="SSF56524">
    <property type="entry name" value="Oxidoreductase molybdopterin-binding domain"/>
    <property type="match status" value="1"/>
</dbReference>
<feature type="transmembrane region" description="Helical" evidence="2">
    <location>
        <begin position="12"/>
        <end position="38"/>
    </location>
</feature>
<dbReference type="PANTHER" id="PTHR19372:SF7">
    <property type="entry name" value="SULFITE OXIDASE, MITOCHONDRIAL"/>
    <property type="match status" value="1"/>
</dbReference>
<keyword evidence="5" id="KW-1185">Reference proteome</keyword>
<feature type="transmembrane region" description="Helical" evidence="2">
    <location>
        <begin position="99"/>
        <end position="119"/>
    </location>
</feature>
<gene>
    <name evidence="4" type="ORF">G3T38_16570</name>
</gene>
<dbReference type="RefSeq" id="WP_163773426.1">
    <property type="nucleotide sequence ID" value="NZ_JAAGXA010000012.1"/>
</dbReference>
<dbReference type="GO" id="GO:0006790">
    <property type="term" value="P:sulfur compound metabolic process"/>
    <property type="evidence" value="ECO:0007669"/>
    <property type="project" value="TreeGrafter"/>
</dbReference>
<evidence type="ECO:0000256" key="2">
    <source>
        <dbReference type="SAM" id="Phobius"/>
    </source>
</evidence>
<accession>A0A6P0HQX5</accession>
<dbReference type="Pfam" id="PF00174">
    <property type="entry name" value="Oxidored_molyb"/>
    <property type="match status" value="1"/>
</dbReference>
<feature type="transmembrane region" description="Helical" evidence="2">
    <location>
        <begin position="181"/>
        <end position="202"/>
    </location>
</feature>
<keyword evidence="2" id="KW-1133">Transmembrane helix</keyword>
<dbReference type="GO" id="GO:0043546">
    <property type="term" value="F:molybdopterin cofactor binding"/>
    <property type="evidence" value="ECO:0007669"/>
    <property type="project" value="TreeGrafter"/>
</dbReference>
<feature type="domain" description="Oxidoreductase molybdopterin-binding" evidence="3">
    <location>
        <begin position="250"/>
        <end position="399"/>
    </location>
</feature>
<dbReference type="Gene3D" id="3.90.420.10">
    <property type="entry name" value="Oxidoreductase, molybdopterin-binding domain"/>
    <property type="match status" value="1"/>
</dbReference>
<dbReference type="Proteomes" id="UP000468687">
    <property type="component" value="Unassembled WGS sequence"/>
</dbReference>
<reference evidence="4 5" key="1">
    <citation type="journal article" date="2014" name="Int. J. Syst. Evol. Microbiol.">
        <title>Nocardioides zeae sp. nov., isolated from the stem of Zea mays.</title>
        <authorList>
            <person name="Glaeser S.P."/>
            <person name="McInroy J.A."/>
            <person name="Busse H.J."/>
            <person name="Kampfer P."/>
        </authorList>
    </citation>
    <scope>NUCLEOTIDE SEQUENCE [LARGE SCALE GENOMIC DNA]</scope>
    <source>
        <strain evidence="4 5">JCM 30728</strain>
    </source>
</reference>
<dbReference type="PANTHER" id="PTHR19372">
    <property type="entry name" value="SULFITE REDUCTASE"/>
    <property type="match status" value="1"/>
</dbReference>
<feature type="transmembrane region" description="Helical" evidence="2">
    <location>
        <begin position="75"/>
        <end position="94"/>
    </location>
</feature>
<dbReference type="Pfam" id="PF17957">
    <property type="entry name" value="Big_7"/>
    <property type="match status" value="1"/>
</dbReference>
<name>A0A6P0HQX5_9ACTN</name>
<protein>
    <submittedName>
        <fullName evidence="4">Molybdopterin-dependent oxidoreductase</fullName>
    </submittedName>
</protein>
<evidence type="ECO:0000256" key="1">
    <source>
        <dbReference type="SAM" id="MobiDB-lite"/>
    </source>
</evidence>
<feature type="transmembrane region" description="Helical" evidence="2">
    <location>
        <begin position="125"/>
        <end position="145"/>
    </location>
</feature>
<dbReference type="SUPFAM" id="SSF81296">
    <property type="entry name" value="E set domains"/>
    <property type="match status" value="1"/>
</dbReference>
<proteinExistence type="predicted"/>
<evidence type="ECO:0000259" key="3">
    <source>
        <dbReference type="Pfam" id="PF00174"/>
    </source>
</evidence>
<dbReference type="InterPro" id="IPR000572">
    <property type="entry name" value="OxRdtase_Mopterin-bd_dom"/>
</dbReference>
<dbReference type="GO" id="GO:0008482">
    <property type="term" value="F:sulfite oxidase activity"/>
    <property type="evidence" value="ECO:0007669"/>
    <property type="project" value="TreeGrafter"/>
</dbReference>
<sequence length="525" mass="55240">MDTSAPDRRRGQILLAAAGGVLATVVGMAVGHLVAALVDPAASPVLAVGSTVIDLTPTPVKEWAVAQFGTADKPILIGSVLVVTLLLAAVAGVLARRRFAVGLVLLLVLVGVAGLLALLRPTAGPLDVVPALATALAGGGALWWFHRASVGAPAPADGTTGIDPDGDPDARRTTGPTRRGVLIASGVLAGTAVVAGSVGQWISTVRTRIGNIVLPKPAEAAPALPDGLDIPDLSPFRTPNDEFYRVDINLTVPVVDHESWTLTVDGDVENELTITWDELLDMDMVERDITMTCVSNDVGGQYVGAARWLGVPLKTILDRAGVGDRADQILSTAVDGFTISTPLDVATDGRDALVVVGMNGEPLPREHGFPVRLVIPGIYGYVGSTKWLTKLTLTTYDDDVAYWTERDWATDAPVKIASRIDVPKAATTVDPGTVVIAGVAWAQTRGIAKVEVQIDGGAWEEATLGPDAGVDYWRQWYYEWDASDSGNHAFTVRATDETGEVQTDVRMSPFPEGSSGYHTRAVMVS</sequence>
<dbReference type="GO" id="GO:0020037">
    <property type="term" value="F:heme binding"/>
    <property type="evidence" value="ECO:0007669"/>
    <property type="project" value="TreeGrafter"/>
</dbReference>